<organism evidence="6 7">
    <name type="scientific">Microbacterium oxydans</name>
    <dbReference type="NCBI Taxonomy" id="82380"/>
    <lineage>
        <taxon>Bacteria</taxon>
        <taxon>Bacillati</taxon>
        <taxon>Actinomycetota</taxon>
        <taxon>Actinomycetes</taxon>
        <taxon>Micrococcales</taxon>
        <taxon>Microbacteriaceae</taxon>
        <taxon>Microbacterium</taxon>
    </lineage>
</organism>
<evidence type="ECO:0000256" key="2">
    <source>
        <dbReference type="ARBA" id="ARBA00023002"/>
    </source>
</evidence>
<protein>
    <submittedName>
        <fullName evidence="6">Dibenzothiophene desulfurization enzyme C</fullName>
    </submittedName>
</protein>
<accession>A0A0F0LH59</accession>
<dbReference type="Gene3D" id="2.40.110.10">
    <property type="entry name" value="Butyryl-CoA Dehydrogenase, subunit A, domain 2"/>
    <property type="match status" value="1"/>
</dbReference>
<dbReference type="InterPro" id="IPR013107">
    <property type="entry name" value="Acyl-CoA_DH_C"/>
</dbReference>
<dbReference type="InterPro" id="IPR037069">
    <property type="entry name" value="AcylCoA_DH/ox_N_sf"/>
</dbReference>
<dbReference type="Pfam" id="PF08028">
    <property type="entry name" value="Acyl-CoA_dh_2"/>
    <property type="match status" value="1"/>
</dbReference>
<dbReference type="PIRSF" id="PIRSF016578">
    <property type="entry name" value="HsaA"/>
    <property type="match status" value="1"/>
</dbReference>
<feature type="domain" description="Acyl-CoA dehydrogenase C-terminal" evidence="5">
    <location>
        <begin position="250"/>
        <end position="381"/>
    </location>
</feature>
<gene>
    <name evidence="6" type="primary">soxC_1</name>
    <name evidence="6" type="ORF">RS83_00260</name>
</gene>
<dbReference type="InterPro" id="IPR046373">
    <property type="entry name" value="Acyl-CoA_Oxase/DH_mid-dom_sf"/>
</dbReference>
<dbReference type="Gene3D" id="1.20.140.10">
    <property type="entry name" value="Butyryl-CoA Dehydrogenase, subunit A, domain 3"/>
    <property type="match status" value="1"/>
</dbReference>
<reference evidence="6 7" key="1">
    <citation type="submission" date="2015-02" db="EMBL/GenBank/DDBJ databases">
        <title>Draft genome sequences of ten Microbacterium spp. with emphasis on heavy metal contaminated environments.</title>
        <authorList>
            <person name="Corretto E."/>
        </authorList>
    </citation>
    <scope>NUCLEOTIDE SEQUENCE [LARGE SCALE GENOMIC DNA]</scope>
    <source>
        <strain evidence="6 7">BEL4b</strain>
    </source>
</reference>
<dbReference type="GO" id="GO:0050660">
    <property type="term" value="F:flavin adenine dinucleotide binding"/>
    <property type="evidence" value="ECO:0007669"/>
    <property type="project" value="InterPro"/>
</dbReference>
<dbReference type="InterPro" id="IPR009100">
    <property type="entry name" value="AcylCoA_DH/oxidase_NM_dom_sf"/>
</dbReference>
<dbReference type="GO" id="GO:0005737">
    <property type="term" value="C:cytoplasm"/>
    <property type="evidence" value="ECO:0007669"/>
    <property type="project" value="TreeGrafter"/>
</dbReference>
<dbReference type="InterPro" id="IPR036250">
    <property type="entry name" value="AcylCo_DH-like_C"/>
</dbReference>
<evidence type="ECO:0000313" key="6">
    <source>
        <dbReference type="EMBL" id="KJL32473.1"/>
    </source>
</evidence>
<dbReference type="Gene3D" id="1.10.540.10">
    <property type="entry name" value="Acyl-CoA dehydrogenase/oxidase, N-terminal domain"/>
    <property type="match status" value="1"/>
</dbReference>
<sequence length="435" mass="45834">MPEDLLAFTSVADAGYGLSNAAEIDAVIARIAAAAPARDHDGDPDHGLRADVRELAALGLTAARLPVAVGGAGLTYPQLVDLQILLARADSNVTQSLRTHFTTSDRAARAIARGETDDAAEEIAAGRVYAGATTESGAHAIGTVGTTLRTDADGILRLNGRKAYATGTGYADWISVLVSDDDGRHLVALVRADADGIVLHDDWDGVGQRLTTSGTVEFTDVDVDPARLRVGEGSRTDRLGNLDAVLQLTHLATLAGIALRTRDDAIAWLRSRTRTFSHASTATPAEDPQLQERIGTLDALAQGVVASVRAAAALLGADLERPLDEQTGDGHLAVTRAQVLVPSLVLQAAQSVFDLGGGSLVDGRLALDRHWRNARTLSNHNPVHLKAKALGERALLDADLPEIWYVGTRRLGTDRTETSTETSTEIGTDAMEAAR</sequence>
<evidence type="ECO:0000313" key="7">
    <source>
        <dbReference type="Proteomes" id="UP000033640"/>
    </source>
</evidence>
<dbReference type="Proteomes" id="UP000033640">
    <property type="component" value="Unassembled WGS sequence"/>
</dbReference>
<evidence type="ECO:0000256" key="1">
    <source>
        <dbReference type="ARBA" id="ARBA00022630"/>
    </source>
</evidence>
<evidence type="ECO:0000259" key="4">
    <source>
        <dbReference type="Pfam" id="PF02770"/>
    </source>
</evidence>
<keyword evidence="2" id="KW-0560">Oxidoreductase</keyword>
<dbReference type="SUPFAM" id="SSF47203">
    <property type="entry name" value="Acyl-CoA dehydrogenase C-terminal domain-like"/>
    <property type="match status" value="1"/>
</dbReference>
<dbReference type="InterPro" id="IPR006091">
    <property type="entry name" value="Acyl-CoA_Oxase/DH_mid-dom"/>
</dbReference>
<dbReference type="PATRIC" id="fig|82380.11.peg.271"/>
<dbReference type="GO" id="GO:0016712">
    <property type="term" value="F:oxidoreductase activity, acting on paired donors, with incorporation or reduction of molecular oxygen, reduced flavin or flavoprotein as one donor, and incorporation of one atom of oxygen"/>
    <property type="evidence" value="ECO:0007669"/>
    <property type="project" value="TreeGrafter"/>
</dbReference>
<evidence type="ECO:0000256" key="3">
    <source>
        <dbReference type="SAM" id="MobiDB-lite"/>
    </source>
</evidence>
<keyword evidence="1" id="KW-0285">Flavoprotein</keyword>
<feature type="domain" description="Acyl-CoA oxidase/dehydrogenase middle" evidence="4">
    <location>
        <begin position="134"/>
        <end position="221"/>
    </location>
</feature>
<dbReference type="PANTHER" id="PTHR48083">
    <property type="entry name" value="MEDIUM-CHAIN SPECIFIC ACYL-COA DEHYDROGENASE, MITOCHONDRIAL-RELATED"/>
    <property type="match status" value="1"/>
</dbReference>
<dbReference type="AlphaFoldDB" id="A0A0F0LH59"/>
<evidence type="ECO:0000259" key="5">
    <source>
        <dbReference type="Pfam" id="PF08028"/>
    </source>
</evidence>
<dbReference type="SUPFAM" id="SSF56645">
    <property type="entry name" value="Acyl-CoA dehydrogenase NM domain-like"/>
    <property type="match status" value="1"/>
</dbReference>
<proteinExistence type="predicted"/>
<dbReference type="EMBL" id="JYIW01000014">
    <property type="protein sequence ID" value="KJL32473.1"/>
    <property type="molecule type" value="Genomic_DNA"/>
</dbReference>
<dbReference type="OrthoDB" id="571684at2"/>
<dbReference type="RefSeq" id="WP_052678742.1">
    <property type="nucleotide sequence ID" value="NZ_JYIW01000014.1"/>
</dbReference>
<dbReference type="GO" id="GO:0033539">
    <property type="term" value="P:fatty acid beta-oxidation using acyl-CoA dehydrogenase"/>
    <property type="evidence" value="ECO:0007669"/>
    <property type="project" value="TreeGrafter"/>
</dbReference>
<dbReference type="GO" id="GO:0003995">
    <property type="term" value="F:acyl-CoA dehydrogenase activity"/>
    <property type="evidence" value="ECO:0007669"/>
    <property type="project" value="TreeGrafter"/>
</dbReference>
<dbReference type="PANTHER" id="PTHR48083:SF19">
    <property type="entry name" value="FLAVIN-DEPENDENT MONOOXYGENASE, OXYGENASE SUBUNIT HSAA"/>
    <property type="match status" value="1"/>
</dbReference>
<feature type="region of interest" description="Disordered" evidence="3">
    <location>
        <begin position="414"/>
        <end position="435"/>
    </location>
</feature>
<name>A0A0F0LH59_9MICO</name>
<comment type="caution">
    <text evidence="6">The sequence shown here is derived from an EMBL/GenBank/DDBJ whole genome shotgun (WGS) entry which is preliminary data.</text>
</comment>
<dbReference type="Pfam" id="PF02770">
    <property type="entry name" value="Acyl-CoA_dh_M"/>
    <property type="match status" value="1"/>
</dbReference>
<dbReference type="InterPro" id="IPR050741">
    <property type="entry name" value="Acyl-CoA_dehydrogenase"/>
</dbReference>